<evidence type="ECO:0000313" key="1">
    <source>
        <dbReference type="EMBL" id="ABY28012.1"/>
    </source>
</evidence>
<dbReference type="GeneID" id="5845816"/>
<dbReference type="Proteomes" id="UP000203890">
    <property type="component" value="Segment"/>
</dbReference>
<proteinExistence type="predicted"/>
<keyword evidence="2" id="KW-1185">Reference proteome</keyword>
<gene>
    <name evidence="1" type="ORF">OtV5_211</name>
</gene>
<name>A9YWC9_9PHYC</name>
<accession>A9YWC9</accession>
<dbReference type="EMBL" id="EU304328">
    <property type="protein sequence ID" value="ABY28012.1"/>
    <property type="molecule type" value="Genomic_DNA"/>
</dbReference>
<protein>
    <submittedName>
        <fullName evidence="1">Uncharacterized protein</fullName>
    </submittedName>
</protein>
<dbReference type="OrthoDB" id="17882at10239"/>
<sequence length="142" mass="16637">MDRHHLLSLLDKLQEKYVIQDGEYKEFAEAIGGKKKPIEFNEGDLIKVTLDRIEASVDCDYEDITPSIYVNERCSFIWKVVPDEHEYHSGESISHKYFNNCHMNKSAMDKIVKDHCQGDFTMMTMDKNNRKYCIRVISVEPI</sequence>
<dbReference type="RefSeq" id="YP_001648308.1">
    <property type="nucleotide sequence ID" value="NC_010191.2"/>
</dbReference>
<dbReference type="KEGG" id="vg:5845816"/>
<organism evidence="1 2">
    <name type="scientific">Ostreococcus tauri virus OtV5</name>
    <dbReference type="NCBI Taxonomy" id="1785753"/>
    <lineage>
        <taxon>Viruses</taxon>
        <taxon>Varidnaviria</taxon>
        <taxon>Bamfordvirae</taxon>
        <taxon>Nucleocytoviricota</taxon>
        <taxon>Megaviricetes</taxon>
        <taxon>Algavirales</taxon>
        <taxon>Phycodnaviridae</taxon>
        <taxon>Prasinovirus</taxon>
        <taxon>Prasinovirus ostreotauri</taxon>
    </lineage>
</organism>
<reference evidence="1 2" key="1">
    <citation type="journal article" date="2008" name="PLoS ONE">
        <title>Life-cycle and genome of OtV5, a large DNA virus of the pelagic marine unicellular green alga Ostreococcus tauri.</title>
        <authorList>
            <person name="Derelle E."/>
            <person name="Ferraz C."/>
            <person name="Escande M.L."/>
            <person name="Eychenie S."/>
            <person name="Cooke R."/>
            <person name="Piganeau G."/>
            <person name="Desdevises Y."/>
            <person name="Bellec L."/>
            <person name="Moreau H."/>
            <person name="Grimsley N."/>
        </authorList>
    </citation>
    <scope>NUCLEOTIDE SEQUENCE [LARGE SCALE GENOMIC DNA]</scope>
    <source>
        <strain evidence="1 2">OtV5</strain>
    </source>
</reference>
<evidence type="ECO:0000313" key="2">
    <source>
        <dbReference type="Proteomes" id="UP000203890"/>
    </source>
</evidence>